<evidence type="ECO:0000256" key="1">
    <source>
        <dbReference type="SAM" id="Coils"/>
    </source>
</evidence>
<dbReference type="AlphaFoldDB" id="A0AAU9MBC3"/>
<feature type="coiled-coil region" evidence="1">
    <location>
        <begin position="14"/>
        <end position="41"/>
    </location>
</feature>
<evidence type="ECO:0008006" key="4">
    <source>
        <dbReference type="Google" id="ProtNLM"/>
    </source>
</evidence>
<evidence type="ECO:0000313" key="3">
    <source>
        <dbReference type="Proteomes" id="UP001157418"/>
    </source>
</evidence>
<keyword evidence="3" id="KW-1185">Reference proteome</keyword>
<reference evidence="2 3" key="1">
    <citation type="submission" date="2022-01" db="EMBL/GenBank/DDBJ databases">
        <authorList>
            <person name="Xiong W."/>
            <person name="Schranz E."/>
        </authorList>
    </citation>
    <scope>NUCLEOTIDE SEQUENCE [LARGE SCALE GENOMIC DNA]</scope>
</reference>
<evidence type="ECO:0000313" key="2">
    <source>
        <dbReference type="EMBL" id="CAH1425288.1"/>
    </source>
</evidence>
<proteinExistence type="predicted"/>
<accession>A0AAU9MBC3</accession>
<sequence>MALEQRCSNVEAKLDDTLQKNKALSIRVESLEKELLDKEKLLLDRKVEVSQVGSDEDCLVKEGVVRIVDKVIEFPEFLQIFGQIKHICFAAGEESGREALRKEVVVGMFDALTASSTSSHIWRDGGCH</sequence>
<protein>
    <recommendedName>
        <fullName evidence="4">FRIGIDA-like protein</fullName>
    </recommendedName>
</protein>
<gene>
    <name evidence="2" type="ORF">LVIROSA_LOCUS12438</name>
</gene>
<comment type="caution">
    <text evidence="2">The sequence shown here is derived from an EMBL/GenBank/DDBJ whole genome shotgun (WGS) entry which is preliminary data.</text>
</comment>
<organism evidence="2 3">
    <name type="scientific">Lactuca virosa</name>
    <dbReference type="NCBI Taxonomy" id="75947"/>
    <lineage>
        <taxon>Eukaryota</taxon>
        <taxon>Viridiplantae</taxon>
        <taxon>Streptophyta</taxon>
        <taxon>Embryophyta</taxon>
        <taxon>Tracheophyta</taxon>
        <taxon>Spermatophyta</taxon>
        <taxon>Magnoliopsida</taxon>
        <taxon>eudicotyledons</taxon>
        <taxon>Gunneridae</taxon>
        <taxon>Pentapetalae</taxon>
        <taxon>asterids</taxon>
        <taxon>campanulids</taxon>
        <taxon>Asterales</taxon>
        <taxon>Asteraceae</taxon>
        <taxon>Cichorioideae</taxon>
        <taxon>Cichorieae</taxon>
        <taxon>Lactucinae</taxon>
        <taxon>Lactuca</taxon>
    </lineage>
</organism>
<name>A0AAU9MBC3_9ASTR</name>
<dbReference type="Proteomes" id="UP001157418">
    <property type="component" value="Unassembled WGS sequence"/>
</dbReference>
<keyword evidence="1" id="KW-0175">Coiled coil</keyword>
<dbReference type="EMBL" id="CAKMRJ010002223">
    <property type="protein sequence ID" value="CAH1425288.1"/>
    <property type="molecule type" value="Genomic_DNA"/>
</dbReference>